<sequence length="332" mass="35868">MGKYNRRQFLGYTGAVLGTSLLLKACGNSKSTEKSTTDATTLKVAMVLPGIITDKAWNQAGYSGLEVIREKQDADTTYVERVGQAEQVEALSDFARRGYNLIYAHGGQFDAAIEQVAADFPETFFVGVNGAIAGENYASLRINSLQAGYVCGVIGALVTKSKQMAYISAQKFESTQQELKGFEMGAKSINPDIKVRSTFTGDWNDAAKAKEATLALISTGVDVIYQWLDNASPAVLQTASEKGVYAIGNTTDQLKLAPDAVLTSAVKRIDLAVAYLAQLQAKGELKGEVYTIGFDQPEILYLGKFGEKIPAEVKEKAMEIKQAIVEQTIKLT</sequence>
<evidence type="ECO:0000256" key="6">
    <source>
        <dbReference type="ARBA" id="ARBA00023288"/>
    </source>
</evidence>
<dbReference type="PANTHER" id="PTHR34296:SF2">
    <property type="entry name" value="ABC TRANSPORTER GUANOSINE-BINDING PROTEIN NUPN"/>
    <property type="match status" value="1"/>
</dbReference>
<dbReference type="Pfam" id="PF02608">
    <property type="entry name" value="Bmp"/>
    <property type="match status" value="1"/>
</dbReference>
<feature type="domain" description="ABC transporter substrate-binding protein PnrA-like" evidence="7">
    <location>
        <begin position="43"/>
        <end position="300"/>
    </location>
</feature>
<evidence type="ECO:0000256" key="2">
    <source>
        <dbReference type="ARBA" id="ARBA00008610"/>
    </source>
</evidence>
<name>A0A6B3N7F5_9CYAN</name>
<dbReference type="InterPro" id="IPR028082">
    <property type="entry name" value="Peripla_BP_I"/>
</dbReference>
<comment type="caution">
    <text evidence="8">The sequence shown here is derived from an EMBL/GenBank/DDBJ whole genome shotgun (WGS) entry which is preliminary data.</text>
</comment>
<dbReference type="GO" id="GO:0005886">
    <property type="term" value="C:plasma membrane"/>
    <property type="evidence" value="ECO:0007669"/>
    <property type="project" value="UniProtKB-SubCell"/>
</dbReference>
<keyword evidence="5" id="KW-0472">Membrane</keyword>
<dbReference type="EMBL" id="JAAHFQ010000109">
    <property type="protein sequence ID" value="NER27530.1"/>
    <property type="molecule type" value="Genomic_DNA"/>
</dbReference>
<protein>
    <submittedName>
        <fullName evidence="8">BMP family ABC transporter substrate-binding protein</fullName>
    </submittedName>
</protein>
<dbReference type="SUPFAM" id="SSF53822">
    <property type="entry name" value="Periplasmic binding protein-like I"/>
    <property type="match status" value="1"/>
</dbReference>
<evidence type="ECO:0000256" key="5">
    <source>
        <dbReference type="ARBA" id="ARBA00023136"/>
    </source>
</evidence>
<reference evidence="8" key="1">
    <citation type="submission" date="2019-11" db="EMBL/GenBank/DDBJ databases">
        <title>Genomic insights into an expanded diversity of filamentous marine cyanobacteria reveals the extraordinary biosynthetic potential of Moorea and Okeania.</title>
        <authorList>
            <person name="Ferreira Leao T."/>
            <person name="Wang M."/>
            <person name="Moss N."/>
            <person name="Da Silva R."/>
            <person name="Sanders J."/>
            <person name="Nurk S."/>
            <person name="Gurevich A."/>
            <person name="Humphrey G."/>
            <person name="Reher R."/>
            <person name="Zhu Q."/>
            <person name="Belda-Ferre P."/>
            <person name="Glukhov E."/>
            <person name="Rex R."/>
            <person name="Dorrestein P.C."/>
            <person name="Knight R."/>
            <person name="Pevzner P."/>
            <person name="Gerwick W.H."/>
            <person name="Gerwick L."/>
        </authorList>
    </citation>
    <scope>NUCLEOTIDE SEQUENCE</scope>
    <source>
        <strain evidence="8">SIO1C4</strain>
    </source>
</reference>
<evidence type="ECO:0000256" key="4">
    <source>
        <dbReference type="ARBA" id="ARBA00022729"/>
    </source>
</evidence>
<evidence type="ECO:0000259" key="7">
    <source>
        <dbReference type="Pfam" id="PF02608"/>
    </source>
</evidence>
<organism evidence="8">
    <name type="scientific">Symploca sp. SIO1C4</name>
    <dbReference type="NCBI Taxonomy" id="2607765"/>
    <lineage>
        <taxon>Bacteria</taxon>
        <taxon>Bacillati</taxon>
        <taxon>Cyanobacteriota</taxon>
        <taxon>Cyanophyceae</taxon>
        <taxon>Coleofasciculales</taxon>
        <taxon>Coleofasciculaceae</taxon>
        <taxon>Symploca</taxon>
    </lineage>
</organism>
<comment type="similarity">
    <text evidence="2">Belongs to the BMP lipoprotein family.</text>
</comment>
<proteinExistence type="inferred from homology"/>
<dbReference type="Gene3D" id="3.40.50.2300">
    <property type="match status" value="2"/>
</dbReference>
<dbReference type="PANTHER" id="PTHR34296">
    <property type="entry name" value="TRANSCRIPTIONAL ACTIVATOR PROTEIN MED"/>
    <property type="match status" value="1"/>
</dbReference>
<keyword evidence="4" id="KW-0732">Signal</keyword>
<keyword evidence="3" id="KW-1003">Cell membrane</keyword>
<dbReference type="CDD" id="cd06304">
    <property type="entry name" value="PBP1_BmpA_Med_PnrA-like"/>
    <property type="match status" value="1"/>
</dbReference>
<keyword evidence="6" id="KW-0449">Lipoprotein</keyword>
<dbReference type="InterPro" id="IPR003760">
    <property type="entry name" value="PnrA-like"/>
</dbReference>
<comment type="subcellular location">
    <subcellularLocation>
        <location evidence="1">Cell membrane</location>
        <topology evidence="1">Lipid-anchor</topology>
    </subcellularLocation>
</comment>
<evidence type="ECO:0000256" key="3">
    <source>
        <dbReference type="ARBA" id="ARBA00022475"/>
    </source>
</evidence>
<evidence type="ECO:0000256" key="1">
    <source>
        <dbReference type="ARBA" id="ARBA00004193"/>
    </source>
</evidence>
<gene>
    <name evidence="8" type="ORF">F6J89_07815</name>
</gene>
<dbReference type="AlphaFoldDB" id="A0A6B3N7F5"/>
<dbReference type="InterPro" id="IPR050957">
    <property type="entry name" value="BMP_lipoprotein"/>
</dbReference>
<evidence type="ECO:0000313" key="8">
    <source>
        <dbReference type="EMBL" id="NER27530.1"/>
    </source>
</evidence>
<accession>A0A6B3N7F5</accession>